<dbReference type="PROSITE" id="PS50869">
    <property type="entry name" value="BRICHOS"/>
    <property type="match status" value="1"/>
</dbReference>
<gene>
    <name evidence="4" type="ORF">ACEWY4_025838</name>
</gene>
<dbReference type="InterPro" id="IPR051772">
    <property type="entry name" value="Gastrokine"/>
</dbReference>
<protein>
    <recommendedName>
        <fullName evidence="3">BRICHOS domain-containing protein</fullName>
    </recommendedName>
</protein>
<keyword evidence="2" id="KW-1133">Transmembrane helix</keyword>
<reference evidence="4 5" key="1">
    <citation type="submission" date="2024-09" db="EMBL/GenBank/DDBJ databases">
        <title>A chromosome-level genome assembly of Gray's grenadier anchovy, Coilia grayii.</title>
        <authorList>
            <person name="Fu Z."/>
        </authorList>
    </citation>
    <scope>NUCLEOTIDE SEQUENCE [LARGE SCALE GENOMIC DNA]</scope>
    <source>
        <strain evidence="4">G4</strain>
        <tissue evidence="4">Muscle</tissue>
    </source>
</reference>
<keyword evidence="1" id="KW-1015">Disulfide bond</keyword>
<evidence type="ECO:0000313" key="4">
    <source>
        <dbReference type="EMBL" id="KAL2078153.1"/>
    </source>
</evidence>
<feature type="domain" description="BRICHOS" evidence="3">
    <location>
        <begin position="102"/>
        <end position="199"/>
    </location>
</feature>
<evidence type="ECO:0000256" key="2">
    <source>
        <dbReference type="SAM" id="Phobius"/>
    </source>
</evidence>
<keyword evidence="2" id="KW-0472">Membrane</keyword>
<organism evidence="4 5">
    <name type="scientific">Coilia grayii</name>
    <name type="common">Gray's grenadier anchovy</name>
    <dbReference type="NCBI Taxonomy" id="363190"/>
    <lineage>
        <taxon>Eukaryota</taxon>
        <taxon>Metazoa</taxon>
        <taxon>Chordata</taxon>
        <taxon>Craniata</taxon>
        <taxon>Vertebrata</taxon>
        <taxon>Euteleostomi</taxon>
        <taxon>Actinopterygii</taxon>
        <taxon>Neopterygii</taxon>
        <taxon>Teleostei</taxon>
        <taxon>Clupei</taxon>
        <taxon>Clupeiformes</taxon>
        <taxon>Clupeoidei</taxon>
        <taxon>Engraulidae</taxon>
        <taxon>Coilinae</taxon>
        <taxon>Coilia</taxon>
    </lineage>
</organism>
<dbReference type="EMBL" id="JBHFQA010000023">
    <property type="protein sequence ID" value="KAL2078153.1"/>
    <property type="molecule type" value="Genomic_DNA"/>
</dbReference>
<name>A0ABD1IX42_9TELE</name>
<evidence type="ECO:0000256" key="1">
    <source>
        <dbReference type="ARBA" id="ARBA00023157"/>
    </source>
</evidence>
<evidence type="ECO:0000313" key="5">
    <source>
        <dbReference type="Proteomes" id="UP001591681"/>
    </source>
</evidence>
<feature type="transmembrane region" description="Helical" evidence="2">
    <location>
        <begin position="31"/>
        <end position="54"/>
    </location>
</feature>
<dbReference type="PANTHER" id="PTHR16483">
    <property type="entry name" value="GASTROKINE 1"/>
    <property type="match status" value="1"/>
</dbReference>
<dbReference type="SMART" id="SM01039">
    <property type="entry name" value="BRICHOS"/>
    <property type="match status" value="1"/>
</dbReference>
<comment type="caution">
    <text evidence="4">The sequence shown here is derived from an EMBL/GenBank/DDBJ whole genome shotgun (WGS) entry which is preliminary data.</text>
</comment>
<evidence type="ECO:0000259" key="3">
    <source>
        <dbReference type="PROSITE" id="PS50869"/>
    </source>
</evidence>
<dbReference type="Pfam" id="PF04089">
    <property type="entry name" value="BRICHOS"/>
    <property type="match status" value="1"/>
</dbReference>
<accession>A0ABD1IX42</accession>
<dbReference type="Gene3D" id="3.30.390.150">
    <property type="match status" value="1"/>
</dbReference>
<dbReference type="AlphaFoldDB" id="A0ABD1IX42"/>
<proteinExistence type="predicted"/>
<sequence>MVRCWKRTEVMTTGGSECADMGQNVPKVPKFLYRVFWSCLSVTVVVLIVAVSVYTHLGFSQHDRESVKQIVRISTPDQSGSFFNQSALVDKQNNVITYSVTSQDNHTSTVLFDLKHGLVCYKPDNHDTCFLRKMEGSDFDNVNSLLNVSDQQVNQFWLVGNETRRQSEFLGVIAGSQVDTSTLQEPIQDLCQQSSIYWTKRADGPGKQRLIYFCIDICFPSNICVSVCFYYLPE</sequence>
<dbReference type="InterPro" id="IPR007084">
    <property type="entry name" value="BRICHOS_dom"/>
</dbReference>
<keyword evidence="2" id="KW-0812">Transmembrane</keyword>
<dbReference type="Proteomes" id="UP001591681">
    <property type="component" value="Unassembled WGS sequence"/>
</dbReference>
<keyword evidence="5" id="KW-1185">Reference proteome</keyword>